<sequence>MMIRPTPLALAAALLSSPAVAQEVNIYSYRQPELIQPILDGFTKATGIETNAAYINQGLTERLVAEGDRSPADIILTVDISRLTQAKEAGVTQPVSSDALSAHIPAAMRDAEGHWFGVTYRGRIVYAAKDRVAPGEITTYEALADPEWKGRICTRSGTHSYTLGLVAAMIAHHGYDATKEWAQGIKDNLARPPAGDDRAQVRAIWAGECDISLGNTYYMGAMLDDPEQAEWANAVRIEFPVFEDTDTTHVNISGVAMTRAAPHPEAARAFMDYLASPEAQKIYAEVVHEYPADPDTPASDLVASWGEIRPDETDLPEIAANRDDALRLMQEIDFDG</sequence>
<comment type="similarity">
    <text evidence="1">Belongs to the bacterial solute-binding protein 1 family.</text>
</comment>
<dbReference type="Proteomes" id="UP000285908">
    <property type="component" value="Unassembled WGS sequence"/>
</dbReference>
<dbReference type="AlphaFoldDB" id="A0A438AKH2"/>
<dbReference type="InterPro" id="IPR006059">
    <property type="entry name" value="SBP"/>
</dbReference>
<keyword evidence="3" id="KW-0479">Metal-binding</keyword>
<dbReference type="RefSeq" id="WP_127904763.1">
    <property type="nucleotide sequence ID" value="NZ_RQXX01000001.1"/>
</dbReference>
<feature type="chain" id="PRO_5019523110" evidence="4">
    <location>
        <begin position="22"/>
        <end position="336"/>
    </location>
</feature>
<dbReference type="PIRSF" id="PIRSF002825">
    <property type="entry name" value="CfbpA"/>
    <property type="match status" value="1"/>
</dbReference>
<dbReference type="GO" id="GO:0046872">
    <property type="term" value="F:metal ion binding"/>
    <property type="evidence" value="ECO:0007669"/>
    <property type="project" value="UniProtKB-KW"/>
</dbReference>
<comment type="caution">
    <text evidence="5">The sequence shown here is derived from an EMBL/GenBank/DDBJ whole genome shotgun (WGS) entry which is preliminary data.</text>
</comment>
<dbReference type="OrthoDB" id="9769567at2"/>
<dbReference type="SUPFAM" id="SSF53850">
    <property type="entry name" value="Periplasmic binding protein-like II"/>
    <property type="match status" value="1"/>
</dbReference>
<keyword evidence="3" id="KW-0408">Iron</keyword>
<evidence type="ECO:0000256" key="2">
    <source>
        <dbReference type="ARBA" id="ARBA00022729"/>
    </source>
</evidence>
<dbReference type="Pfam" id="PF13416">
    <property type="entry name" value="SBP_bac_8"/>
    <property type="match status" value="1"/>
</dbReference>
<feature type="signal peptide" evidence="4">
    <location>
        <begin position="1"/>
        <end position="21"/>
    </location>
</feature>
<protein>
    <submittedName>
        <fullName evidence="5">Fe(3+) ABC transporter substrate-binding protein</fullName>
    </submittedName>
</protein>
<dbReference type="PANTHER" id="PTHR30006:SF15">
    <property type="entry name" value="IRON-UTILIZATION PERIPLASMIC PROTEIN"/>
    <property type="match status" value="1"/>
</dbReference>
<dbReference type="CDD" id="cd13542">
    <property type="entry name" value="PBP2_FutA1_ilke"/>
    <property type="match status" value="1"/>
</dbReference>
<keyword evidence="2 4" id="KW-0732">Signal</keyword>
<dbReference type="InterPro" id="IPR026045">
    <property type="entry name" value="Ferric-bd"/>
</dbReference>
<feature type="binding site" evidence="3">
    <location>
        <position position="217"/>
    </location>
    <ligand>
        <name>Fe cation</name>
        <dbReference type="ChEBI" id="CHEBI:24875"/>
    </ligand>
</feature>
<evidence type="ECO:0000313" key="5">
    <source>
        <dbReference type="EMBL" id="RVV99321.1"/>
    </source>
</evidence>
<evidence type="ECO:0000256" key="4">
    <source>
        <dbReference type="SAM" id="SignalP"/>
    </source>
</evidence>
<dbReference type="GO" id="GO:0030288">
    <property type="term" value="C:outer membrane-bounded periplasmic space"/>
    <property type="evidence" value="ECO:0007669"/>
    <property type="project" value="TreeGrafter"/>
</dbReference>
<feature type="binding site" evidence="3">
    <location>
        <position position="218"/>
    </location>
    <ligand>
        <name>Fe cation</name>
        <dbReference type="ChEBI" id="CHEBI:24875"/>
    </ligand>
</feature>
<evidence type="ECO:0000256" key="1">
    <source>
        <dbReference type="ARBA" id="ARBA00008520"/>
    </source>
</evidence>
<accession>A0A438AKH2</accession>
<reference evidence="5 6" key="1">
    <citation type="submission" date="2018-11" db="EMBL/GenBank/DDBJ databases">
        <title>Mesobaculum littorinae gen. nov., sp. nov., isolated from Littorina scabra that represents a novel genus of the order Rhodobacteraceae.</title>
        <authorList>
            <person name="Li F."/>
        </authorList>
    </citation>
    <scope>NUCLEOTIDE SEQUENCE [LARGE SCALE GENOMIC DNA]</scope>
    <source>
        <strain evidence="5 6">M0103</strain>
    </source>
</reference>
<dbReference type="PANTHER" id="PTHR30006">
    <property type="entry name" value="THIAMINE-BINDING PERIPLASMIC PROTEIN-RELATED"/>
    <property type="match status" value="1"/>
</dbReference>
<dbReference type="Gene3D" id="3.40.190.10">
    <property type="entry name" value="Periplasmic binding protein-like II"/>
    <property type="match status" value="2"/>
</dbReference>
<gene>
    <name evidence="5" type="ORF">EKE94_01090</name>
</gene>
<evidence type="ECO:0000256" key="3">
    <source>
        <dbReference type="PIRSR" id="PIRSR002825-1"/>
    </source>
</evidence>
<name>A0A438AKH2_9RHOB</name>
<proteinExistence type="inferred from homology"/>
<keyword evidence="6" id="KW-1185">Reference proteome</keyword>
<dbReference type="EMBL" id="RQXX01000001">
    <property type="protein sequence ID" value="RVV99321.1"/>
    <property type="molecule type" value="Genomic_DNA"/>
</dbReference>
<evidence type="ECO:0000313" key="6">
    <source>
        <dbReference type="Proteomes" id="UP000285908"/>
    </source>
</evidence>
<organism evidence="5 6">
    <name type="scientific">Mesobaculum littorinae</name>
    <dbReference type="NCBI Taxonomy" id="2486419"/>
    <lineage>
        <taxon>Bacteria</taxon>
        <taxon>Pseudomonadati</taxon>
        <taxon>Pseudomonadota</taxon>
        <taxon>Alphaproteobacteria</taxon>
        <taxon>Rhodobacterales</taxon>
        <taxon>Roseobacteraceae</taxon>
        <taxon>Mesobaculum</taxon>
    </lineage>
</organism>